<sequence>MHALYGSRANIDPPAVGDASLPDDCMFGGAPFCPDSHPMHTPFADAEIHELSGDEEEAADREEDPMDFLCDAERDAFENGTAQIQKWTIYGRPRRIIIVAVQTAIGPADSGPHPSYQTVRTNPSTVTNMQSRDHVNLAYICCMSKHKNNVVEFVSSMVLLSGGNADVIWKDDEVVVLIHAVRLVWTAQMHDPTTLRIWDLITSRLAEAGIKCSSLQASPNGTRFSAIKWQLRRRRGPR</sequence>
<keyword evidence="2" id="KW-1185">Reference proteome</keyword>
<accession>A0ABD3H2A2</accession>
<gene>
    <name evidence="1" type="ORF">R1sor_003550</name>
</gene>
<organism evidence="1 2">
    <name type="scientific">Riccia sorocarpa</name>
    <dbReference type="NCBI Taxonomy" id="122646"/>
    <lineage>
        <taxon>Eukaryota</taxon>
        <taxon>Viridiplantae</taxon>
        <taxon>Streptophyta</taxon>
        <taxon>Embryophyta</taxon>
        <taxon>Marchantiophyta</taxon>
        <taxon>Marchantiopsida</taxon>
        <taxon>Marchantiidae</taxon>
        <taxon>Marchantiales</taxon>
        <taxon>Ricciaceae</taxon>
        <taxon>Riccia</taxon>
    </lineage>
</organism>
<proteinExistence type="predicted"/>
<reference evidence="1 2" key="1">
    <citation type="submission" date="2024-09" db="EMBL/GenBank/DDBJ databases">
        <title>Chromosome-scale assembly of Riccia sorocarpa.</title>
        <authorList>
            <person name="Paukszto L."/>
        </authorList>
    </citation>
    <scope>NUCLEOTIDE SEQUENCE [LARGE SCALE GENOMIC DNA]</scope>
    <source>
        <strain evidence="1">LP-2024</strain>
        <tissue evidence="1">Aerial parts of the thallus</tissue>
    </source>
</reference>
<protein>
    <submittedName>
        <fullName evidence="1">Uncharacterized protein</fullName>
    </submittedName>
</protein>
<evidence type="ECO:0000313" key="1">
    <source>
        <dbReference type="EMBL" id="KAL3685528.1"/>
    </source>
</evidence>
<evidence type="ECO:0000313" key="2">
    <source>
        <dbReference type="Proteomes" id="UP001633002"/>
    </source>
</evidence>
<name>A0ABD3H2A2_9MARC</name>
<dbReference type="EMBL" id="JBJQOH010000006">
    <property type="protein sequence ID" value="KAL3685528.1"/>
    <property type="molecule type" value="Genomic_DNA"/>
</dbReference>
<dbReference type="AlphaFoldDB" id="A0ABD3H2A2"/>
<comment type="caution">
    <text evidence="1">The sequence shown here is derived from an EMBL/GenBank/DDBJ whole genome shotgun (WGS) entry which is preliminary data.</text>
</comment>
<dbReference type="Proteomes" id="UP001633002">
    <property type="component" value="Unassembled WGS sequence"/>
</dbReference>